<evidence type="ECO:0000259" key="2">
    <source>
        <dbReference type="Pfam" id="PF14691"/>
    </source>
</evidence>
<organism evidence="3 4">
    <name type="scientific">Prevotella pectinovora</name>
    <dbReference type="NCBI Taxonomy" id="1602169"/>
    <lineage>
        <taxon>Bacteria</taxon>
        <taxon>Pseudomonadati</taxon>
        <taxon>Bacteroidota</taxon>
        <taxon>Bacteroidia</taxon>
        <taxon>Bacteroidales</taxon>
        <taxon>Prevotellaceae</taxon>
        <taxon>Prevotella</taxon>
    </lineage>
</organism>
<feature type="domain" description="FAD/NAD(P)-binding" evidence="1">
    <location>
        <begin position="127"/>
        <end position="418"/>
    </location>
</feature>
<dbReference type="Gene3D" id="1.10.1060.10">
    <property type="entry name" value="Alpha-helical ferredoxin"/>
    <property type="match status" value="1"/>
</dbReference>
<dbReference type="InterPro" id="IPR028261">
    <property type="entry name" value="DPD_II"/>
</dbReference>
<evidence type="ECO:0000313" key="4">
    <source>
        <dbReference type="Proteomes" id="UP000032046"/>
    </source>
</evidence>
<reference evidence="3 4" key="1">
    <citation type="submission" date="2015-01" db="EMBL/GenBank/DDBJ databases">
        <title>Comparative genomics of non-oral Prevotella species.</title>
        <authorList>
            <person name="Accetto T."/>
            <person name="Nograsek B."/>
            <person name="Avgustin G."/>
        </authorList>
    </citation>
    <scope>NUCLEOTIDE SEQUENCE [LARGE SCALE GENOMIC DNA]</scope>
    <source>
        <strain evidence="3 4">P5-119</strain>
    </source>
</reference>
<dbReference type="SUPFAM" id="SSF51971">
    <property type="entry name" value="Nucleotide-binding domain"/>
    <property type="match status" value="1"/>
</dbReference>
<dbReference type="Pfam" id="PF14691">
    <property type="entry name" value="Fer4_20"/>
    <property type="match status" value="1"/>
</dbReference>
<dbReference type="Pfam" id="PF07992">
    <property type="entry name" value="Pyr_redox_2"/>
    <property type="match status" value="1"/>
</dbReference>
<dbReference type="GO" id="GO:0016491">
    <property type="term" value="F:oxidoreductase activity"/>
    <property type="evidence" value="ECO:0007669"/>
    <property type="project" value="InterPro"/>
</dbReference>
<dbReference type="RefSeq" id="WP_022315811.1">
    <property type="nucleotide sequence ID" value="NZ_DAIPDX010000022.1"/>
</dbReference>
<dbReference type="PANTHER" id="PTHR42783">
    <property type="entry name" value="GLUTAMATE SYNTHASE [NADPH] SMALL CHAIN"/>
    <property type="match status" value="1"/>
</dbReference>
<dbReference type="InterPro" id="IPR009051">
    <property type="entry name" value="Helical_ferredxn"/>
</dbReference>
<accession>A0A0D0IU30</accession>
<dbReference type="EMBL" id="JXQK01000053">
    <property type="protein sequence ID" value="KIP62569.1"/>
    <property type="molecule type" value="Genomic_DNA"/>
</dbReference>
<dbReference type="STRING" id="1602171.ST44_07135"/>
<dbReference type="AlphaFoldDB" id="A0A0D0IU30"/>
<dbReference type="PRINTS" id="PR00419">
    <property type="entry name" value="ADXRDTASE"/>
</dbReference>
<dbReference type="InterPro" id="IPR036188">
    <property type="entry name" value="FAD/NAD-bd_sf"/>
</dbReference>
<dbReference type="Proteomes" id="UP000032046">
    <property type="component" value="Unassembled WGS sequence"/>
</dbReference>
<comment type="caution">
    <text evidence="3">The sequence shown here is derived from an EMBL/GenBank/DDBJ whole genome shotgun (WGS) entry which is preliminary data.</text>
</comment>
<gene>
    <name evidence="3" type="ORF">ST44_07135</name>
</gene>
<dbReference type="GeneID" id="93482772"/>
<keyword evidence="4" id="KW-1185">Reference proteome</keyword>
<dbReference type="SUPFAM" id="SSF46548">
    <property type="entry name" value="alpha-helical ferredoxin"/>
    <property type="match status" value="1"/>
</dbReference>
<evidence type="ECO:0000259" key="1">
    <source>
        <dbReference type="Pfam" id="PF07992"/>
    </source>
</evidence>
<name>A0A0D0IU30_9BACT</name>
<dbReference type="InterPro" id="IPR023753">
    <property type="entry name" value="FAD/NAD-binding_dom"/>
</dbReference>
<proteinExistence type="predicted"/>
<dbReference type="Gene3D" id="3.50.50.60">
    <property type="entry name" value="FAD/NAD(P)-binding domain"/>
    <property type="match status" value="2"/>
</dbReference>
<dbReference type="OrthoDB" id="9803192at2"/>
<protein>
    <submittedName>
        <fullName evidence="3">Pyridine nucleotide-disulfide oxidoreductase</fullName>
    </submittedName>
</protein>
<evidence type="ECO:0000313" key="3">
    <source>
        <dbReference type="EMBL" id="KIP62569.1"/>
    </source>
</evidence>
<dbReference type="GO" id="GO:0051536">
    <property type="term" value="F:iron-sulfur cluster binding"/>
    <property type="evidence" value="ECO:0007669"/>
    <property type="project" value="InterPro"/>
</dbReference>
<sequence length="452" mass="49693">MEQENKLFQEVNEGYTMHDAIEEAKRCLNCKVPQCKKGCPISHDIPNWIHELSMGNLGNAMDIINSKSNLPAVCGRVCPHEKQCEGHCVLNKKGKGIRVGKLERFIADFDGDMGLIREKLLPKTRGKVAVIGSGPAGLTIAGDLARQGFNVEIFEMEQEPGGVLMFGIPEYRLPKDIVRREIKKTEELGVVFHCNTTVGKDGLNVDKLFEMGFDAIFMGTGTGKPKKLDIPGCNLEGVRQAIWFLRRVSLYNEGNLSRDEVVVKEGNKVFVIGCGNTAMDAARTAVRMGASDVQVVYHRTINDMSALRSEYDEAVEEGVKFNWDSSIVEIHDDNGTLNEVVIETKAGERRTEKADLVIMAVGSAPASRIVSTTTGIDVDDRGYVLTREKPYGMTTRKGVFAGGDVVNRPSTVVLAMHDAKQVAEGIAQYVDAIKLLEAINMDDELKKTGDNK</sequence>
<feature type="domain" description="Dihydroprymidine dehydrogenase" evidence="2">
    <location>
        <begin position="6"/>
        <end position="110"/>
    </location>
</feature>
<dbReference type="PANTHER" id="PTHR42783:SF3">
    <property type="entry name" value="GLUTAMATE SYNTHASE [NADPH] SMALL CHAIN-RELATED"/>
    <property type="match status" value="1"/>
</dbReference>